<name>A0ACB9KU71_BAUVA</name>
<keyword evidence="2" id="KW-1185">Reference proteome</keyword>
<sequence length="67" mass="7756">MKSYLERAMQVKKLKENVSALEMERKRLKAELASAEVDLEVAKRHLAKAEEDLQERDMDVELGYGHP</sequence>
<evidence type="ECO:0000313" key="2">
    <source>
        <dbReference type="Proteomes" id="UP000828941"/>
    </source>
</evidence>
<reference evidence="1 2" key="1">
    <citation type="journal article" date="2022" name="DNA Res.">
        <title>Chromosomal-level genome assembly of the orchid tree Bauhinia variegata (Leguminosae; Cercidoideae) supports the allotetraploid origin hypothesis of Bauhinia.</title>
        <authorList>
            <person name="Zhong Y."/>
            <person name="Chen Y."/>
            <person name="Zheng D."/>
            <person name="Pang J."/>
            <person name="Liu Y."/>
            <person name="Luo S."/>
            <person name="Meng S."/>
            <person name="Qian L."/>
            <person name="Wei D."/>
            <person name="Dai S."/>
            <person name="Zhou R."/>
        </authorList>
    </citation>
    <scope>NUCLEOTIDE SEQUENCE [LARGE SCALE GENOMIC DNA]</scope>
    <source>
        <strain evidence="1">BV-YZ2020</strain>
    </source>
</reference>
<evidence type="ECO:0000313" key="1">
    <source>
        <dbReference type="EMBL" id="KAI4300628.1"/>
    </source>
</evidence>
<protein>
    <submittedName>
        <fullName evidence="1">Uncharacterized protein</fullName>
    </submittedName>
</protein>
<gene>
    <name evidence="1" type="ORF">L6164_033983</name>
</gene>
<dbReference type="Proteomes" id="UP000828941">
    <property type="component" value="Chromosome 13"/>
</dbReference>
<accession>A0ACB9KU71</accession>
<organism evidence="1 2">
    <name type="scientific">Bauhinia variegata</name>
    <name type="common">Purple orchid tree</name>
    <name type="synonym">Phanera variegata</name>
    <dbReference type="NCBI Taxonomy" id="167791"/>
    <lineage>
        <taxon>Eukaryota</taxon>
        <taxon>Viridiplantae</taxon>
        <taxon>Streptophyta</taxon>
        <taxon>Embryophyta</taxon>
        <taxon>Tracheophyta</taxon>
        <taxon>Spermatophyta</taxon>
        <taxon>Magnoliopsida</taxon>
        <taxon>eudicotyledons</taxon>
        <taxon>Gunneridae</taxon>
        <taxon>Pentapetalae</taxon>
        <taxon>rosids</taxon>
        <taxon>fabids</taxon>
        <taxon>Fabales</taxon>
        <taxon>Fabaceae</taxon>
        <taxon>Cercidoideae</taxon>
        <taxon>Cercideae</taxon>
        <taxon>Bauhiniinae</taxon>
        <taxon>Bauhinia</taxon>
    </lineage>
</organism>
<comment type="caution">
    <text evidence="1">The sequence shown here is derived from an EMBL/GenBank/DDBJ whole genome shotgun (WGS) entry which is preliminary data.</text>
</comment>
<proteinExistence type="predicted"/>
<dbReference type="EMBL" id="CM039438">
    <property type="protein sequence ID" value="KAI4300628.1"/>
    <property type="molecule type" value="Genomic_DNA"/>
</dbReference>